<keyword evidence="9" id="KW-1105">Inhibition of host STAT1 by virus</keyword>
<comment type="subcellular location">
    <subcellularLocation>
        <location evidence="1">Host cytoplasm</location>
    </subcellularLocation>
</comment>
<dbReference type="CDD" id="cd14498">
    <property type="entry name" value="DSP"/>
    <property type="match status" value="1"/>
</dbReference>
<dbReference type="InterPro" id="IPR000387">
    <property type="entry name" value="Tyr_Pase_dom"/>
</dbReference>
<reference evidence="16" key="1">
    <citation type="submission" date="2018-05" db="EMBL/GenBank/DDBJ databases">
        <title>Complete Genome Sequence of a Novel Sea Otter Poxvirus.</title>
        <authorList>
            <person name="Jacob J.M."/>
            <person name="Subramaniam K."/>
            <person name="Tu S.-L."/>
            <person name="Nielsen O."/>
            <person name="Tuomi P.A."/>
            <person name="Upton C."/>
            <person name="Waltzek T.B."/>
        </authorList>
    </citation>
    <scope>NUCLEOTIDE SEQUENCE [LARGE SCALE GENOMIC DNA]</scope>
    <source>
        <strain evidence="16">ELK</strain>
    </source>
</reference>
<dbReference type="GO" id="GO:0004721">
    <property type="term" value="F:phosphoprotein phosphatase activity"/>
    <property type="evidence" value="ECO:0007669"/>
    <property type="project" value="UniProtKB-KW"/>
</dbReference>
<evidence type="ECO:0000259" key="15">
    <source>
        <dbReference type="PROSITE" id="PS50056"/>
    </source>
</evidence>
<dbReference type="GO" id="GO:0030430">
    <property type="term" value="C:host cell cytoplasm"/>
    <property type="evidence" value="ECO:0007669"/>
    <property type="project" value="UniProtKB-SubCell"/>
</dbReference>
<dbReference type="GO" id="GO:0039502">
    <property type="term" value="P:symbiont-mediated suppression of host type I interferon-mediated signaling pathway"/>
    <property type="evidence" value="ECO:0007669"/>
    <property type="project" value="UniProtKB-KW"/>
</dbReference>
<dbReference type="SUPFAM" id="SSF52799">
    <property type="entry name" value="(Phosphotyrosine protein) phosphatases II"/>
    <property type="match status" value="1"/>
</dbReference>
<evidence type="ECO:0000313" key="17">
    <source>
        <dbReference type="Proteomes" id="UP000249273"/>
    </source>
</evidence>
<organism evidence="16">
    <name type="scientific">Sea otter poxvirus</name>
    <dbReference type="NCBI Taxonomy" id="1416741"/>
    <lineage>
        <taxon>Viruses</taxon>
        <taxon>Varidnaviria</taxon>
        <taxon>Bamfordvirae</taxon>
        <taxon>Nucleocytoviricota</taxon>
        <taxon>Pokkesviricetes</taxon>
        <taxon>Chitovirales</taxon>
        <taxon>Poxviridae</taxon>
        <taxon>Chordopoxvirinae</taxon>
        <taxon>Mustelpoxvirus</taxon>
        <taxon>Mustelpoxvirus seaotterpox</taxon>
        <taxon>Sea otterpox virus</taxon>
    </lineage>
</organism>
<dbReference type="PROSITE" id="PS50054">
    <property type="entry name" value="TYR_PHOSPHATASE_DUAL"/>
    <property type="match status" value="1"/>
</dbReference>
<dbReference type="Gene3D" id="3.90.190.10">
    <property type="entry name" value="Protein tyrosine phosphatase superfamily"/>
    <property type="match status" value="1"/>
</dbReference>
<evidence type="ECO:0000256" key="12">
    <source>
        <dbReference type="ARBA" id="ARBA00023280"/>
    </source>
</evidence>
<dbReference type="KEGG" id="vg:36841067"/>
<keyword evidence="8" id="KW-0904">Protein phosphatase</keyword>
<dbReference type="GO" id="GO:0052170">
    <property type="term" value="P:symbiont-mediated suppression of host innate immune response"/>
    <property type="evidence" value="ECO:0007669"/>
    <property type="project" value="UniProtKB-KW"/>
</dbReference>
<dbReference type="RefSeq" id="YP_009480608.1">
    <property type="nucleotide sequence ID" value="NC_037656.1"/>
</dbReference>
<evidence type="ECO:0000256" key="3">
    <source>
        <dbReference type="ARBA" id="ARBA00011738"/>
    </source>
</evidence>
<evidence type="ECO:0000313" key="16">
    <source>
        <dbReference type="EMBL" id="AWU47115.1"/>
    </source>
</evidence>
<keyword evidence="17" id="KW-1185">Reference proteome</keyword>
<keyword evidence="10" id="KW-1035">Host cytoplasm</keyword>
<evidence type="ECO:0000256" key="9">
    <source>
        <dbReference type="ARBA" id="ARBA00022961"/>
    </source>
</evidence>
<comment type="subunit">
    <text evidence="3">Homodimer.</text>
</comment>
<evidence type="ECO:0000259" key="14">
    <source>
        <dbReference type="PROSITE" id="PS50054"/>
    </source>
</evidence>
<dbReference type="GeneID" id="36841067"/>
<dbReference type="Proteomes" id="UP000249273">
    <property type="component" value="Segment"/>
</dbReference>
<evidence type="ECO:0000256" key="5">
    <source>
        <dbReference type="ARBA" id="ARBA00022632"/>
    </source>
</evidence>
<protein>
    <submittedName>
        <fullName evidence="16">Tyr/Ser phosphatase</fullName>
    </submittedName>
</protein>
<dbReference type="EMBL" id="MH427217">
    <property type="protein sequence ID" value="AWU47115.1"/>
    <property type="molecule type" value="Genomic_DNA"/>
</dbReference>
<keyword evidence="6" id="KW-0378">Hydrolase</keyword>
<keyword evidence="5" id="KW-1090">Inhibition of host innate immune response by virus</keyword>
<comment type="similarity">
    <text evidence="2">Belongs to the protein-tyrosine phosphatase family. Non-receptor class dual specificity subfamily.</text>
</comment>
<comment type="catalytic activity">
    <reaction evidence="13">
        <text>O-phospho-L-seryl-[protein] + H2O = L-seryl-[protein] + phosphate</text>
        <dbReference type="Rhea" id="RHEA:20629"/>
        <dbReference type="Rhea" id="RHEA-COMP:9863"/>
        <dbReference type="Rhea" id="RHEA-COMP:11604"/>
        <dbReference type="ChEBI" id="CHEBI:15377"/>
        <dbReference type="ChEBI" id="CHEBI:29999"/>
        <dbReference type="ChEBI" id="CHEBI:43474"/>
        <dbReference type="ChEBI" id="CHEBI:83421"/>
    </reaction>
</comment>
<keyword evidence="7" id="KW-1114">Inhibition of host interferon signaling pathway by virus</keyword>
<evidence type="ECO:0000256" key="2">
    <source>
        <dbReference type="ARBA" id="ARBA00008601"/>
    </source>
</evidence>
<dbReference type="InterPro" id="IPR003595">
    <property type="entry name" value="Tyr_Pase_cat"/>
</dbReference>
<evidence type="ECO:0000256" key="7">
    <source>
        <dbReference type="ARBA" id="ARBA00022830"/>
    </source>
</evidence>
<evidence type="ECO:0000256" key="1">
    <source>
        <dbReference type="ARBA" id="ARBA00004192"/>
    </source>
</evidence>
<evidence type="ECO:0000256" key="6">
    <source>
        <dbReference type="ARBA" id="ARBA00022801"/>
    </source>
</evidence>
<dbReference type="InterPro" id="IPR020422">
    <property type="entry name" value="TYR_PHOSPHATASE_DUAL_dom"/>
</dbReference>
<evidence type="ECO:0000256" key="11">
    <source>
        <dbReference type="ARBA" id="ARBA00023258"/>
    </source>
</evidence>
<proteinExistence type="inferred from homology"/>
<feature type="domain" description="Tyrosine specific protein phosphatases" evidence="15">
    <location>
        <begin position="87"/>
        <end position="161"/>
    </location>
</feature>
<name>A0A2U9QHP0_9POXV</name>
<feature type="domain" description="Tyrosine-protein phosphatase" evidence="14">
    <location>
        <begin position="26"/>
        <end position="170"/>
    </location>
</feature>
<dbReference type="PROSITE" id="PS00383">
    <property type="entry name" value="TYR_PHOSPHATASE_1"/>
    <property type="match status" value="1"/>
</dbReference>
<evidence type="ECO:0000256" key="4">
    <source>
        <dbReference type="ARBA" id="ARBA00022581"/>
    </source>
</evidence>
<keyword evidence="12" id="KW-0899">Viral immunoevasion</keyword>
<dbReference type="OrthoDB" id="12612at10239"/>
<evidence type="ECO:0000256" key="8">
    <source>
        <dbReference type="ARBA" id="ARBA00022912"/>
    </source>
</evidence>
<gene>
    <name evidence="16" type="primary">SOPV-ELK-070</name>
</gene>
<dbReference type="GO" id="GO:0039563">
    <property type="term" value="P:symbiont-mediated suppression of host JAK-STAT cascade via inhibition of STAT1 activity"/>
    <property type="evidence" value="ECO:0007669"/>
    <property type="project" value="UniProtKB-KW"/>
</dbReference>
<dbReference type="InterPro" id="IPR000340">
    <property type="entry name" value="Dual-sp_phosphatase_cat-dom"/>
</dbReference>
<dbReference type="InterPro" id="IPR016130">
    <property type="entry name" value="Tyr_Pase_AS"/>
</dbReference>
<dbReference type="PANTHER" id="PTHR45961">
    <property type="entry name" value="IP21249P"/>
    <property type="match status" value="1"/>
</dbReference>
<dbReference type="PROSITE" id="PS50056">
    <property type="entry name" value="TYR_PHOSPHATASE_2"/>
    <property type="match status" value="1"/>
</dbReference>
<keyword evidence="11" id="KW-0922">Interferon antiviral system evasion</keyword>
<dbReference type="InterPro" id="IPR029021">
    <property type="entry name" value="Prot-tyrosine_phosphatase-like"/>
</dbReference>
<dbReference type="SMART" id="SM00404">
    <property type="entry name" value="PTPc_motif"/>
    <property type="match status" value="1"/>
</dbReference>
<evidence type="ECO:0000256" key="13">
    <source>
        <dbReference type="ARBA" id="ARBA00047339"/>
    </source>
</evidence>
<dbReference type="Pfam" id="PF00782">
    <property type="entry name" value="DSPc"/>
    <property type="match status" value="1"/>
</dbReference>
<accession>A0A2U9QHP0</accession>
<keyword evidence="4" id="KW-0945">Host-virus interaction</keyword>
<dbReference type="PANTHER" id="PTHR45961:SF6">
    <property type="entry name" value="IP21249P"/>
    <property type="match status" value="1"/>
</dbReference>
<evidence type="ECO:0000256" key="10">
    <source>
        <dbReference type="ARBA" id="ARBA00023200"/>
    </source>
</evidence>
<sequence length="170" mass="19557">MDKKKLYEYILLRSTSSSYSLHAPQDITKITKYVYLGNLDNAINVHKSGIPFKYMLNLTTTTYTPTLPGVTVIHIPLLDDNVTDVTKYFDDIVNFLNNCENRQMPVLVHCVAGVNRSGVIIAAYLLSRRNANIPPFVYFLYIIHGLREKRGAFVENDSFKKQLIRYYITK</sequence>
<dbReference type="SMART" id="SM00195">
    <property type="entry name" value="DSPc"/>
    <property type="match status" value="1"/>
</dbReference>
<dbReference type="InterPro" id="IPR052103">
    <property type="entry name" value="Dual_spec_Phospatases"/>
</dbReference>